<protein>
    <submittedName>
        <fullName evidence="1">Uncharacterized protein</fullName>
    </submittedName>
</protein>
<reference evidence="1 2" key="1">
    <citation type="submission" date="2014-04" db="EMBL/GenBank/DDBJ databases">
        <authorList>
            <consortium name="DOE Joint Genome Institute"/>
            <person name="Kuo A."/>
            <person name="Kohler A."/>
            <person name="Jargeat P."/>
            <person name="Nagy L.G."/>
            <person name="Floudas D."/>
            <person name="Copeland A."/>
            <person name="Barry K.W."/>
            <person name="Cichocki N."/>
            <person name="Veneault-Fourrey C."/>
            <person name="LaButti K."/>
            <person name="Lindquist E.A."/>
            <person name="Lipzen A."/>
            <person name="Lundell T."/>
            <person name="Morin E."/>
            <person name="Murat C."/>
            <person name="Sun H."/>
            <person name="Tunlid A."/>
            <person name="Henrissat B."/>
            <person name="Grigoriev I.V."/>
            <person name="Hibbett D.S."/>
            <person name="Martin F."/>
            <person name="Nordberg H.P."/>
            <person name="Cantor M.N."/>
            <person name="Hua S.X."/>
        </authorList>
    </citation>
    <scope>NUCLEOTIDE SEQUENCE [LARGE SCALE GENOMIC DNA]</scope>
    <source>
        <strain evidence="1 2">Ve08.2h10</strain>
    </source>
</reference>
<gene>
    <name evidence="1" type="ORF">PAXRUDRAFT_138819</name>
</gene>
<dbReference type="InParanoid" id="A0A0D0DSB1"/>
<proteinExistence type="predicted"/>
<sequence length="118" mass="13140">SVLAHAKNANLSSAMVTRSNIPTPYPEVVKKIMQQHTLHEVGIALNTSHCCGIIVGMLCHMVPEVLTTQLKDGSTFKYSDTWVQTFLYDNLSYTMHKGTCAAQKLPQNLDEVCQDQFL</sequence>
<dbReference type="AlphaFoldDB" id="A0A0D0DSB1"/>
<reference evidence="2" key="2">
    <citation type="submission" date="2015-01" db="EMBL/GenBank/DDBJ databases">
        <title>Evolutionary Origins and Diversification of the Mycorrhizal Mutualists.</title>
        <authorList>
            <consortium name="DOE Joint Genome Institute"/>
            <consortium name="Mycorrhizal Genomics Consortium"/>
            <person name="Kohler A."/>
            <person name="Kuo A."/>
            <person name="Nagy L.G."/>
            <person name="Floudas D."/>
            <person name="Copeland A."/>
            <person name="Barry K.W."/>
            <person name="Cichocki N."/>
            <person name="Veneault-Fourrey C."/>
            <person name="LaButti K."/>
            <person name="Lindquist E.A."/>
            <person name="Lipzen A."/>
            <person name="Lundell T."/>
            <person name="Morin E."/>
            <person name="Murat C."/>
            <person name="Riley R."/>
            <person name="Ohm R."/>
            <person name="Sun H."/>
            <person name="Tunlid A."/>
            <person name="Henrissat B."/>
            <person name="Grigoriev I.V."/>
            <person name="Hibbett D.S."/>
            <person name="Martin F."/>
        </authorList>
    </citation>
    <scope>NUCLEOTIDE SEQUENCE [LARGE SCALE GENOMIC DNA]</scope>
    <source>
        <strain evidence="2">Ve08.2h10</strain>
    </source>
</reference>
<dbReference type="HOGENOM" id="CLU_2078650_0_0_1"/>
<evidence type="ECO:0000313" key="1">
    <source>
        <dbReference type="EMBL" id="KIK96283.1"/>
    </source>
</evidence>
<dbReference type="OrthoDB" id="3341102at2759"/>
<keyword evidence="2" id="KW-1185">Reference proteome</keyword>
<name>A0A0D0DSB1_9AGAM</name>
<accession>A0A0D0DSB1</accession>
<evidence type="ECO:0000313" key="2">
    <source>
        <dbReference type="Proteomes" id="UP000054538"/>
    </source>
</evidence>
<dbReference type="EMBL" id="KN824995">
    <property type="protein sequence ID" value="KIK96283.1"/>
    <property type="molecule type" value="Genomic_DNA"/>
</dbReference>
<feature type="non-terminal residue" evidence="1">
    <location>
        <position position="1"/>
    </location>
</feature>
<dbReference type="Proteomes" id="UP000054538">
    <property type="component" value="Unassembled WGS sequence"/>
</dbReference>
<organism evidence="1 2">
    <name type="scientific">Paxillus rubicundulus Ve08.2h10</name>
    <dbReference type="NCBI Taxonomy" id="930991"/>
    <lineage>
        <taxon>Eukaryota</taxon>
        <taxon>Fungi</taxon>
        <taxon>Dikarya</taxon>
        <taxon>Basidiomycota</taxon>
        <taxon>Agaricomycotina</taxon>
        <taxon>Agaricomycetes</taxon>
        <taxon>Agaricomycetidae</taxon>
        <taxon>Boletales</taxon>
        <taxon>Paxilineae</taxon>
        <taxon>Paxillaceae</taxon>
        <taxon>Paxillus</taxon>
    </lineage>
</organism>